<dbReference type="PANTHER" id="PTHR12741:SF106">
    <property type="entry name" value="CALLOSE SYNTHASE 5"/>
    <property type="match status" value="1"/>
</dbReference>
<dbReference type="PANTHER" id="PTHR12741">
    <property type="entry name" value="LYST-INTERACTING PROTEIN LIP5 DOPAMINE RESPONSIVE PROTEIN DRG-1"/>
    <property type="match status" value="1"/>
</dbReference>
<keyword evidence="4" id="KW-1185">Reference proteome</keyword>
<evidence type="ECO:0000256" key="1">
    <source>
        <dbReference type="SAM" id="MobiDB-lite"/>
    </source>
</evidence>
<evidence type="ECO:0000313" key="4">
    <source>
        <dbReference type="Proteomes" id="UP001141552"/>
    </source>
</evidence>
<sequence>GKKGASLNRALEAQAIGGKPPYLESQIEFVGSLTAFRGEFVLACRDRALACLDTIGSHLLTISFAAAPSTATPHPHLLLCLSATASLPLSSACHLQPPPPLSSDASSSSSSSAAASFSSSSDAVFLFLWDCESLHSFPPPVATSLTVGRQLGDTVLKSKKMEPMDIAGKSTEDASLPKAHSRNRIGCKQPNTQFASKTRGPTAAATGTRNKNELHLDVMAYELHGRLAGNVSIITGENIKPSYGGDDEAFLRKEAKKSKNGQAPHSEWCNYDDLNETSECFSCGWPMRDDGTFSRSTNDGTQVAVTFDEEGLEGDLFGGKVMQSLSTKLRDSRYLL</sequence>
<protein>
    <recommendedName>
        <fullName evidence="2">1,3-beta-glucan synthase component FKS1-like domain-containing protein</fullName>
    </recommendedName>
</protein>
<accession>A0A9Q0FR44</accession>
<proteinExistence type="predicted"/>
<organism evidence="3 4">
    <name type="scientific">Turnera subulata</name>
    <dbReference type="NCBI Taxonomy" id="218843"/>
    <lineage>
        <taxon>Eukaryota</taxon>
        <taxon>Viridiplantae</taxon>
        <taxon>Streptophyta</taxon>
        <taxon>Embryophyta</taxon>
        <taxon>Tracheophyta</taxon>
        <taxon>Spermatophyta</taxon>
        <taxon>Magnoliopsida</taxon>
        <taxon>eudicotyledons</taxon>
        <taxon>Gunneridae</taxon>
        <taxon>Pentapetalae</taxon>
        <taxon>rosids</taxon>
        <taxon>fabids</taxon>
        <taxon>Malpighiales</taxon>
        <taxon>Passifloraceae</taxon>
        <taxon>Turnera</taxon>
    </lineage>
</organism>
<dbReference type="GO" id="GO:0005886">
    <property type="term" value="C:plasma membrane"/>
    <property type="evidence" value="ECO:0007669"/>
    <property type="project" value="TreeGrafter"/>
</dbReference>
<evidence type="ECO:0000259" key="2">
    <source>
        <dbReference type="SMART" id="SM01205"/>
    </source>
</evidence>
<gene>
    <name evidence="3" type="ORF">Tsubulata_022237</name>
</gene>
<evidence type="ECO:0000313" key="3">
    <source>
        <dbReference type="EMBL" id="KAJ4836140.1"/>
    </source>
</evidence>
<dbReference type="Proteomes" id="UP001141552">
    <property type="component" value="Unassembled WGS sequence"/>
</dbReference>
<feature type="region of interest" description="Disordered" evidence="1">
    <location>
        <begin position="156"/>
        <end position="186"/>
    </location>
</feature>
<dbReference type="InterPro" id="IPR026899">
    <property type="entry name" value="FKS1-like_dom1"/>
</dbReference>
<name>A0A9Q0FR44_9ROSI</name>
<reference evidence="3" key="2">
    <citation type="journal article" date="2023" name="Plants (Basel)">
        <title>Annotation of the Turnera subulata (Passifloraceae) Draft Genome Reveals the S-Locus Evolved after the Divergence of Turneroideae from Passifloroideae in a Stepwise Manner.</title>
        <authorList>
            <person name="Henning P.M."/>
            <person name="Roalson E.H."/>
            <person name="Mir W."/>
            <person name="McCubbin A.G."/>
            <person name="Shore J.S."/>
        </authorList>
    </citation>
    <scope>NUCLEOTIDE SEQUENCE</scope>
    <source>
        <strain evidence="3">F60SS</strain>
    </source>
</reference>
<dbReference type="AlphaFoldDB" id="A0A9Q0FR44"/>
<dbReference type="OrthoDB" id="1880850at2759"/>
<dbReference type="GO" id="GO:0046527">
    <property type="term" value="F:glucosyltransferase activity"/>
    <property type="evidence" value="ECO:0007669"/>
    <property type="project" value="TreeGrafter"/>
</dbReference>
<feature type="domain" description="1,3-beta-glucan synthase component FKS1-like" evidence="2">
    <location>
        <begin position="212"/>
        <end position="288"/>
    </location>
</feature>
<reference evidence="3" key="1">
    <citation type="submission" date="2022-02" db="EMBL/GenBank/DDBJ databases">
        <authorList>
            <person name="Henning P.M."/>
            <person name="McCubbin A.G."/>
            <person name="Shore J.S."/>
        </authorList>
    </citation>
    <scope>NUCLEOTIDE SEQUENCE</scope>
    <source>
        <strain evidence="3">F60SS</strain>
        <tissue evidence="3">Leaves</tissue>
    </source>
</reference>
<dbReference type="SMART" id="SM01205">
    <property type="entry name" value="FKS1_dom1"/>
    <property type="match status" value="1"/>
</dbReference>
<feature type="non-terminal residue" evidence="3">
    <location>
        <position position="336"/>
    </location>
</feature>
<comment type="caution">
    <text evidence="3">The sequence shown here is derived from an EMBL/GenBank/DDBJ whole genome shotgun (WGS) entry which is preliminary data.</text>
</comment>
<dbReference type="EMBL" id="JAKUCV010004223">
    <property type="protein sequence ID" value="KAJ4836140.1"/>
    <property type="molecule type" value="Genomic_DNA"/>
</dbReference>